<dbReference type="HOGENOM" id="CLU_557475_0_0_9"/>
<accession>Q5LK75</accession>
<reference evidence="2 3" key="1">
    <citation type="journal article" date="2006" name="J. Bacteriol.">
        <title>Pathogenomic sequence analysis of Bacillus cereus and Bacillus thuringiensis isolates closely related to Bacillus anthracis.</title>
        <authorList>
            <person name="Han C.S."/>
            <person name="Xie G."/>
            <person name="Challacombe J.F."/>
            <person name="Altherr M.R."/>
            <person name="Bhotika S.S."/>
            <person name="Brown N."/>
            <person name="Bruce D."/>
            <person name="Campbell C.S."/>
            <person name="Campbell M.L."/>
            <person name="Chen J."/>
            <person name="Chertkov O."/>
            <person name="Cleland C."/>
            <person name="Dimitrijevic M."/>
            <person name="Doggett N.A."/>
            <person name="Fawcett J.J."/>
            <person name="Glavina T."/>
            <person name="Goodwin L.A."/>
            <person name="Green L.D."/>
            <person name="Hill K.K."/>
            <person name="Hitchcock P."/>
            <person name="Jackson P.J."/>
            <person name="Keim P."/>
            <person name="Kewalramani A.R."/>
            <person name="Longmire J."/>
            <person name="Lucas S."/>
            <person name="Malfatti S."/>
            <person name="McMurry K."/>
            <person name="Meincke L.J."/>
            <person name="Misra M."/>
            <person name="Moseman B.L."/>
            <person name="Mundt M."/>
            <person name="Munk A.C."/>
            <person name="Okinaka R.T."/>
            <person name="Parson-Quintana B."/>
            <person name="Reilly L.P."/>
            <person name="Richardson P."/>
            <person name="Robinson D.L."/>
            <person name="Rubin E."/>
            <person name="Saunders E."/>
            <person name="Tapia R."/>
            <person name="Tesmer J.G."/>
            <person name="Thayer N."/>
            <person name="Thompson L.S."/>
            <person name="Tice H."/>
            <person name="Ticknor L.O."/>
            <person name="Wills P.L."/>
            <person name="Brettin T.S."/>
            <person name="Gilna P."/>
        </authorList>
    </citation>
    <scope>NUCLEOTIDE SEQUENCE [LARGE SCALE GENOMIC DNA]</scope>
    <source>
        <strain evidence="2 3">97-27</strain>
        <plasmid evidence="3">pBT9727</plasmid>
    </source>
</reference>
<evidence type="ECO:0000313" key="3">
    <source>
        <dbReference type="Proteomes" id="UP000001301"/>
    </source>
</evidence>
<dbReference type="KEGG" id="btk:pBT9727_0060"/>
<organism evidence="2 3">
    <name type="scientific">Bacillus thuringiensis subsp. konkukian (strain 97-27)</name>
    <dbReference type="NCBI Taxonomy" id="281309"/>
    <lineage>
        <taxon>Bacteria</taxon>
        <taxon>Bacillati</taxon>
        <taxon>Bacillota</taxon>
        <taxon>Bacilli</taxon>
        <taxon>Bacillales</taxon>
        <taxon>Bacillaceae</taxon>
        <taxon>Bacillus</taxon>
        <taxon>Bacillus cereus group</taxon>
    </lineage>
</organism>
<evidence type="ECO:0000259" key="1">
    <source>
        <dbReference type="Pfam" id="PF18476"/>
    </source>
</evidence>
<dbReference type="EMBL" id="CP000047">
    <property type="protein sequence ID" value="AAW31030.1"/>
    <property type="molecule type" value="Genomic_DNA"/>
</dbReference>
<gene>
    <name evidence="2" type="ordered locus">pBT9727_0060</name>
</gene>
<dbReference type="AlphaFoldDB" id="Q5LK75"/>
<dbReference type="Pfam" id="PF18476">
    <property type="entry name" value="PIN_8"/>
    <property type="match status" value="1"/>
</dbReference>
<feature type="domain" description="PIN like" evidence="1">
    <location>
        <begin position="19"/>
        <end position="251"/>
    </location>
</feature>
<dbReference type="InterPro" id="IPR041578">
    <property type="entry name" value="PIN_8"/>
</dbReference>
<dbReference type="PATRIC" id="fig|281309.8.peg.5557"/>
<name>Q5LK75_BACHK</name>
<proteinExistence type="predicted"/>
<dbReference type="Proteomes" id="UP000001301">
    <property type="component" value="Plasmid pBT9727"/>
</dbReference>
<dbReference type="RefSeq" id="WP_000222795.1">
    <property type="nucleotide sequence ID" value="NC_006578.1"/>
</dbReference>
<evidence type="ECO:0000313" key="2">
    <source>
        <dbReference type="EMBL" id="AAW31030.1"/>
    </source>
</evidence>
<protein>
    <recommendedName>
        <fullName evidence="1">PIN like domain-containing protein</fullName>
    </recommendedName>
</protein>
<sequence>MTYTYPNKEFQKIWDSNPLIIMDTNVLLELYRYSPDTTENILKVLNSLPKHQLWIPAQVIEEYTQNRMSVINDARNKYKEVTKMINQIINNAEQSFFKQFSRFNKLSFPKVNELNKVTNEAIISIKTATQKYSDEINHEVEKNKLMLKEDKVKIFVDELISNGCIGTPFSISELLNVLTEGEQRYKFKIPPGYMDDHKDIQKKFGDLILWKQTLEQAKLYQQPTIFITLDTKEDWWVLDEKGNPLRPRDELLMEFKEHSKKPLAIMQFNDFIEKASKIIDMVDYKTNLEMNATAYGLEFISRVGWEQLLLRDELTNYLAQNDVLLNYFHSVPFYIELDDIHDIYLPNLQVNSVNILQNLVVMEGSFESQVGVLITEEHSKNYSCESRAWISFSGSITFEFEANSKAAKDILVWDTLTIEIGGFEILDYVFRFNEEREVPEEERCRDCGNPNASYHTKMYNEPVCERCSGNYDVCPDCGFLLEYGTLSGNYCKSCEINYSRYN</sequence>
<geneLocation type="plasmid" evidence="2 3">
    <name>pBT9727</name>
</geneLocation>
<keyword evidence="2" id="KW-0614">Plasmid</keyword>